<sequence>MAWLSSSPQKEEAPDRGARASCWAGRDAYFACLDAKGVVDGAKSKECPKELEVFEKACLASWVTYFQKKRVMEHQRDVTLRKLQAEQGGKVDA</sequence>
<dbReference type="Proteomes" id="UP000799421">
    <property type="component" value="Unassembled WGS sequence"/>
</dbReference>
<dbReference type="Gene3D" id="1.10.10.140">
    <property type="entry name" value="Cytochrome c oxidase, subunit VIb"/>
    <property type="match status" value="1"/>
</dbReference>
<comment type="subcellular location">
    <subcellularLocation>
        <location evidence="1">Mitochondrion</location>
    </subcellularLocation>
</comment>
<comment type="similarity">
    <text evidence="2">Belongs to the cytochrome c oxidase subunit 6B family.</text>
</comment>
<evidence type="ECO:0000313" key="6">
    <source>
        <dbReference type="Proteomes" id="UP000799421"/>
    </source>
</evidence>
<dbReference type="InterPro" id="IPR036549">
    <property type="entry name" value="CX6/COA6-like_sf"/>
</dbReference>
<gene>
    <name evidence="5" type="ORF">K470DRAFT_222638</name>
</gene>
<keyword evidence="4" id="KW-1015">Disulfide bond</keyword>
<dbReference type="OrthoDB" id="5545577at2759"/>
<dbReference type="EMBL" id="MU006027">
    <property type="protein sequence ID" value="KAF2857799.1"/>
    <property type="molecule type" value="Genomic_DNA"/>
</dbReference>
<reference evidence="5" key="1">
    <citation type="journal article" date="2020" name="Stud. Mycol.">
        <title>101 Dothideomycetes genomes: a test case for predicting lifestyles and emergence of pathogens.</title>
        <authorList>
            <person name="Haridas S."/>
            <person name="Albert R."/>
            <person name="Binder M."/>
            <person name="Bloem J."/>
            <person name="Labutti K."/>
            <person name="Salamov A."/>
            <person name="Andreopoulos B."/>
            <person name="Baker S."/>
            <person name="Barry K."/>
            <person name="Bills G."/>
            <person name="Bluhm B."/>
            <person name="Cannon C."/>
            <person name="Castanera R."/>
            <person name="Culley D."/>
            <person name="Daum C."/>
            <person name="Ezra D."/>
            <person name="Gonzalez J."/>
            <person name="Henrissat B."/>
            <person name="Kuo A."/>
            <person name="Liang C."/>
            <person name="Lipzen A."/>
            <person name="Lutzoni F."/>
            <person name="Magnuson J."/>
            <person name="Mondo S."/>
            <person name="Nolan M."/>
            <person name="Ohm R."/>
            <person name="Pangilinan J."/>
            <person name="Park H.-J."/>
            <person name="Ramirez L."/>
            <person name="Alfaro M."/>
            <person name="Sun H."/>
            <person name="Tritt A."/>
            <person name="Yoshinaga Y."/>
            <person name="Zwiers L.-H."/>
            <person name="Turgeon B."/>
            <person name="Goodwin S."/>
            <person name="Spatafora J."/>
            <person name="Crous P."/>
            <person name="Grigoriev I."/>
        </authorList>
    </citation>
    <scope>NUCLEOTIDE SEQUENCE</scope>
    <source>
        <strain evidence="5">CBS 480.64</strain>
    </source>
</reference>
<evidence type="ECO:0000256" key="3">
    <source>
        <dbReference type="ARBA" id="ARBA00023128"/>
    </source>
</evidence>
<evidence type="ECO:0000313" key="5">
    <source>
        <dbReference type="EMBL" id="KAF2857799.1"/>
    </source>
</evidence>
<dbReference type="GO" id="GO:0005758">
    <property type="term" value="C:mitochondrial intermembrane space"/>
    <property type="evidence" value="ECO:0007669"/>
    <property type="project" value="TreeGrafter"/>
</dbReference>
<accession>A0A6A7BSU0</accession>
<organism evidence="5 6">
    <name type="scientific">Piedraia hortae CBS 480.64</name>
    <dbReference type="NCBI Taxonomy" id="1314780"/>
    <lineage>
        <taxon>Eukaryota</taxon>
        <taxon>Fungi</taxon>
        <taxon>Dikarya</taxon>
        <taxon>Ascomycota</taxon>
        <taxon>Pezizomycotina</taxon>
        <taxon>Dothideomycetes</taxon>
        <taxon>Dothideomycetidae</taxon>
        <taxon>Capnodiales</taxon>
        <taxon>Piedraiaceae</taxon>
        <taxon>Piedraia</taxon>
    </lineage>
</organism>
<dbReference type="AlphaFoldDB" id="A0A6A7BSU0"/>
<dbReference type="InterPro" id="IPR048280">
    <property type="entry name" value="COX6B-like"/>
</dbReference>
<dbReference type="PANTHER" id="PTHR47677:SF1">
    <property type="entry name" value="CYTOCHROME C OXIDASE ASSEMBLY FACTOR 6"/>
    <property type="match status" value="1"/>
</dbReference>
<dbReference type="GO" id="GO:0033617">
    <property type="term" value="P:mitochondrial respiratory chain complex IV assembly"/>
    <property type="evidence" value="ECO:0007669"/>
    <property type="project" value="TreeGrafter"/>
</dbReference>
<dbReference type="Pfam" id="PF02297">
    <property type="entry name" value="COX6B"/>
    <property type="match status" value="1"/>
</dbReference>
<evidence type="ECO:0000256" key="2">
    <source>
        <dbReference type="ARBA" id="ARBA00006425"/>
    </source>
</evidence>
<name>A0A6A7BSU0_9PEZI</name>
<evidence type="ECO:0000256" key="1">
    <source>
        <dbReference type="ARBA" id="ARBA00004173"/>
    </source>
</evidence>
<keyword evidence="3" id="KW-0496">Mitochondrion</keyword>
<proteinExistence type="inferred from homology"/>
<dbReference type="PANTHER" id="PTHR47677">
    <property type="entry name" value="CYTOCHROME C OXIDASE ASSEMBLY FACTOR 6"/>
    <property type="match status" value="1"/>
</dbReference>
<keyword evidence="6" id="KW-1185">Reference proteome</keyword>
<dbReference type="InterPro" id="IPR048281">
    <property type="entry name" value="COA6_fun"/>
</dbReference>
<protein>
    <recommendedName>
        <fullName evidence="7">Cytochrome c oxidase, subunit VIb</fullName>
    </recommendedName>
</protein>
<evidence type="ECO:0008006" key="7">
    <source>
        <dbReference type="Google" id="ProtNLM"/>
    </source>
</evidence>
<dbReference type="SUPFAM" id="SSF47694">
    <property type="entry name" value="Cytochrome c oxidase subunit h"/>
    <property type="match status" value="1"/>
</dbReference>
<evidence type="ECO:0000256" key="4">
    <source>
        <dbReference type="ARBA" id="ARBA00023157"/>
    </source>
</evidence>